<protein>
    <submittedName>
        <fullName evidence="2">Uncharacterized protein</fullName>
    </submittedName>
</protein>
<dbReference type="Proteomes" id="UP000288859">
    <property type="component" value="Unassembled WGS sequence"/>
</dbReference>
<feature type="compositionally biased region" description="Low complexity" evidence="1">
    <location>
        <begin position="26"/>
        <end position="36"/>
    </location>
</feature>
<dbReference type="OrthoDB" id="197676at2759"/>
<feature type="compositionally biased region" description="Basic and acidic residues" evidence="1">
    <location>
        <begin position="87"/>
        <end position="104"/>
    </location>
</feature>
<gene>
    <name evidence="2" type="ORF">B0A52_05087</name>
</gene>
<evidence type="ECO:0000313" key="3">
    <source>
        <dbReference type="Proteomes" id="UP000288859"/>
    </source>
</evidence>
<accession>A0A438N6W5</accession>
<comment type="caution">
    <text evidence="2">The sequence shown here is derived from an EMBL/GenBank/DDBJ whole genome shotgun (WGS) entry which is preliminary data.</text>
</comment>
<feature type="region of interest" description="Disordered" evidence="1">
    <location>
        <begin position="26"/>
        <end position="104"/>
    </location>
</feature>
<feature type="compositionally biased region" description="Polar residues" evidence="1">
    <location>
        <begin position="54"/>
        <end position="70"/>
    </location>
</feature>
<reference evidence="2 3" key="1">
    <citation type="submission" date="2017-03" db="EMBL/GenBank/DDBJ databases">
        <title>Genomes of endolithic fungi from Antarctica.</title>
        <authorList>
            <person name="Coleine C."/>
            <person name="Masonjones S."/>
            <person name="Stajich J.E."/>
        </authorList>
    </citation>
    <scope>NUCLEOTIDE SEQUENCE [LARGE SCALE GENOMIC DNA]</scope>
    <source>
        <strain evidence="2 3">CCFEE 6314</strain>
    </source>
</reference>
<dbReference type="AlphaFoldDB" id="A0A438N6W5"/>
<evidence type="ECO:0000313" key="2">
    <source>
        <dbReference type="EMBL" id="RVX71515.1"/>
    </source>
</evidence>
<evidence type="ECO:0000256" key="1">
    <source>
        <dbReference type="SAM" id="MobiDB-lite"/>
    </source>
</evidence>
<sequence length="104" mass="10660">MSEDAGFFKKTSEAVASAGASAAGAVSGSLSLGANASHKKTTTTKTRIPAEAGQGQQQTIASDAPVQQQRLGGAGGQKQLTQAQADRLYESRMEDEYAKREGGA</sequence>
<proteinExistence type="predicted"/>
<name>A0A438N6W5_EXOME</name>
<dbReference type="EMBL" id="NAJM01000017">
    <property type="protein sequence ID" value="RVX71515.1"/>
    <property type="molecule type" value="Genomic_DNA"/>
</dbReference>
<organism evidence="2 3">
    <name type="scientific">Exophiala mesophila</name>
    <name type="common">Black yeast-like fungus</name>
    <dbReference type="NCBI Taxonomy" id="212818"/>
    <lineage>
        <taxon>Eukaryota</taxon>
        <taxon>Fungi</taxon>
        <taxon>Dikarya</taxon>
        <taxon>Ascomycota</taxon>
        <taxon>Pezizomycotina</taxon>
        <taxon>Eurotiomycetes</taxon>
        <taxon>Chaetothyriomycetidae</taxon>
        <taxon>Chaetothyriales</taxon>
        <taxon>Herpotrichiellaceae</taxon>
        <taxon>Exophiala</taxon>
    </lineage>
</organism>